<feature type="region of interest" description="Disordered" evidence="1">
    <location>
        <begin position="1"/>
        <end position="84"/>
    </location>
</feature>
<gene>
    <name evidence="2" type="ORF">JZ751_017913</name>
</gene>
<protein>
    <submittedName>
        <fullName evidence="2">Uncharacterized protein</fullName>
    </submittedName>
</protein>
<dbReference type="AlphaFoldDB" id="A0A8T2PPQ5"/>
<dbReference type="EMBL" id="JAFBMS010000004">
    <property type="protein sequence ID" value="KAG9353336.1"/>
    <property type="molecule type" value="Genomic_DNA"/>
</dbReference>
<organism evidence="2 3">
    <name type="scientific">Albula glossodonta</name>
    <name type="common">roundjaw bonefish</name>
    <dbReference type="NCBI Taxonomy" id="121402"/>
    <lineage>
        <taxon>Eukaryota</taxon>
        <taxon>Metazoa</taxon>
        <taxon>Chordata</taxon>
        <taxon>Craniata</taxon>
        <taxon>Vertebrata</taxon>
        <taxon>Euteleostomi</taxon>
        <taxon>Actinopterygii</taxon>
        <taxon>Neopterygii</taxon>
        <taxon>Teleostei</taxon>
        <taxon>Albuliformes</taxon>
        <taxon>Albulidae</taxon>
        <taxon>Albula</taxon>
    </lineage>
</organism>
<comment type="caution">
    <text evidence="2">The sequence shown here is derived from an EMBL/GenBank/DDBJ whole genome shotgun (WGS) entry which is preliminary data.</text>
</comment>
<sequence length="140" mass="15088">METNSTAVSGRPCGVSLCTRSNEVGRSEADRSARSPQLPWHSLPIQSKHHVSTTATRDAQSVPSSEAKINSSANGAGGRRQGEGVSRCLSKGLLGQREKVQSESLCLGLQCQSLANEMGYQEQGWVWPDSCRRGCEQLPM</sequence>
<keyword evidence="3" id="KW-1185">Reference proteome</keyword>
<accession>A0A8T2PPQ5</accession>
<proteinExistence type="predicted"/>
<feature type="non-terminal residue" evidence="2">
    <location>
        <position position="1"/>
    </location>
</feature>
<reference evidence="2" key="1">
    <citation type="thesis" date="2021" institute="BYU ScholarsArchive" country="Provo, UT, USA">
        <title>Applications of and Algorithms for Genome Assembly and Genomic Analyses with an Emphasis on Marine Teleosts.</title>
        <authorList>
            <person name="Pickett B.D."/>
        </authorList>
    </citation>
    <scope>NUCLEOTIDE SEQUENCE</scope>
    <source>
        <strain evidence="2">HI-2016</strain>
    </source>
</reference>
<feature type="compositionally biased region" description="Polar residues" evidence="1">
    <location>
        <begin position="52"/>
        <end position="74"/>
    </location>
</feature>
<dbReference type="Proteomes" id="UP000824540">
    <property type="component" value="Unassembled WGS sequence"/>
</dbReference>
<evidence type="ECO:0000256" key="1">
    <source>
        <dbReference type="SAM" id="MobiDB-lite"/>
    </source>
</evidence>
<name>A0A8T2PPQ5_9TELE</name>
<evidence type="ECO:0000313" key="2">
    <source>
        <dbReference type="EMBL" id="KAG9353336.1"/>
    </source>
</evidence>
<feature type="compositionally biased region" description="Basic and acidic residues" evidence="1">
    <location>
        <begin position="23"/>
        <end position="33"/>
    </location>
</feature>
<evidence type="ECO:0000313" key="3">
    <source>
        <dbReference type="Proteomes" id="UP000824540"/>
    </source>
</evidence>